<dbReference type="InterPro" id="IPR002951">
    <property type="entry name" value="Atrophin-like"/>
</dbReference>
<feature type="region of interest" description="Disordered" evidence="11">
    <location>
        <begin position="1006"/>
        <end position="1063"/>
    </location>
</feature>
<feature type="compositionally biased region" description="Polar residues" evidence="11">
    <location>
        <begin position="884"/>
        <end position="895"/>
    </location>
</feature>
<evidence type="ECO:0000256" key="11">
    <source>
        <dbReference type="SAM" id="MobiDB-lite"/>
    </source>
</evidence>
<dbReference type="STRING" id="1965070.A0A3S3QCD0"/>
<gene>
    <name evidence="16" type="ORF">B4U79_04011</name>
    <name evidence="15" type="ORF">B4U79_06735</name>
    <name evidence="17" type="ORF">B4U79_08421</name>
</gene>
<dbReference type="EMBL" id="NCKU01000055">
    <property type="protein sequence ID" value="RWS17590.1"/>
    <property type="molecule type" value="Genomic_DNA"/>
</dbReference>
<dbReference type="Gene3D" id="1.10.10.60">
    <property type="entry name" value="Homeodomain-like"/>
    <property type="match status" value="1"/>
</dbReference>
<feature type="compositionally biased region" description="Gly residues" evidence="11">
    <location>
        <begin position="1200"/>
        <end position="1209"/>
    </location>
</feature>
<evidence type="ECO:0000256" key="8">
    <source>
        <dbReference type="ARBA" id="ARBA00023242"/>
    </source>
</evidence>
<keyword evidence="6" id="KW-0805">Transcription regulation</keyword>
<feature type="region of interest" description="Disordered" evidence="11">
    <location>
        <begin position="363"/>
        <end position="753"/>
    </location>
</feature>
<feature type="compositionally biased region" description="Low complexity" evidence="11">
    <location>
        <begin position="791"/>
        <end position="807"/>
    </location>
</feature>
<sequence>GFDPQTGGDCVCDACKHLYRVLVECRQLASIICEWIGGLPFCICRLANTTEEIRVGPLHQARLPDWRPNVTPQDMPERCEALEELRWTPGVPDCDLMMYLRAARSMAAFAGMCDGGSAEDGCLAASRDDTTINALELLHESNYDTVKALQALVKNPIPKGIDKKWTEEEQKRFVKGLRQYGKNFFKIRKELLPHKDTADLVEFYYLWKKTPQAASNRHHRRHRRQSVFRRIRAATASTTGNSVSKANTANSNEFMDMSSASEEEDSDDSDSRDISSYSCQHCLTTTSKDWHHIGKDKALMCTECRLFLKKYGELRPLPDNGNDHPSLMLKVKEEDNVANGKHVMRTRRSKELNNSKVNSCNKIVAKVSEPNSPERIELTPNKSGRKSPNSNTCGSNANSNGKKSASSENSPKGKKRTRDDKSNAPLDESDEKQVVASNKKRKGVEEANRGPSSPSESVNTENSSVESNEELNHNEPDAEDHVENASNPQSPPSPALPIVTPQSSNDIQLQQPTPEVLEKNVEKSETETSTVIDTVPTFTQEQEPHSPEQQEKAVEEKQTSVYSEVPKEITTAPVAAPSPVTETTEAECEEQTEGVLGNNPPTSSPSAFITTCPPLLTPKQEPPPSPPPSEYPIDRPPSRMMSEPNNVPSLHPSLHPDSPVRVKKEVSYLNSKSPSQSLAMNRPPSPVSERLPFPFISSSPLSQPLGNITNTLLPTSQPSAIDSVPSKLPDENESLSSKSSKTSPRPRSPLMTSIPLHLSSSSRLSPEICHPQPSYTMAPTLPAEQRLPAAGGHSYPPSHSHHLPGPLTSTSHGFPYPHILPPPHQMHTYFAPPPHWYTATRGLPPPHLGFPPQSVPSHAISSAPQSSPQATISTPKSKSPISSHSNKGISHSPQATLPHFQLHNQPQLQQQSLSTPSGMFQNSQSHRHERSDSGHDRNLDKIERNEHQEEDEVEQTPFVTRGPSPEPKIEDSECHRSQSAIFLRHWNRGDFNSCARTDLTFKPVPESPLARKREERARKAAEKEREEQKKLAAEKGLLSHGSVDSTHHLNPFDRHTPRTNFSDTPALRQLSEYARPHGAFSPGFQRTSLGAALQGSAGPVGLPFALPPPQGIDPLLHYQIASGMYGPVARERLEMEEREKRERLELEKRERELKEFEMKSRIASLGVVTPAAGNAANSGPGVFDPQWLELQRRYAAAGMQPGGPGNGGPNGPPQFSLYNPSERERLERMAMPPTSGAEALHGLAAAERLHSAFSSNDPLTRLQMANIASELHSHAHTHAHTHAHAHTHLHLHPQDPLSAAAAAAAAMGIPSHNPSLDPTIHSGHPLLPPAFPPGTRPGLMSRADMLHPGLIRPPFDDQLAHQMSQAMHHEQFQRQLYMADRERLAAAAAAAGAPHPAGLLPQHEEFFRQQQQQQQREREMKLRSLEEAVRGGRPC</sequence>
<feature type="region of interest" description="Disordered" evidence="11">
    <location>
        <begin position="233"/>
        <end position="272"/>
    </location>
</feature>
<dbReference type="FunFam" id="4.10.1240.50:FF:000004">
    <property type="entry name" value="arginine-glutamic acid dipeptide repeats protein-like"/>
    <property type="match status" value="1"/>
</dbReference>
<dbReference type="Pfam" id="PF01448">
    <property type="entry name" value="ELM2"/>
    <property type="match status" value="1"/>
</dbReference>
<dbReference type="Gene3D" id="3.30.50.10">
    <property type="entry name" value="Erythroid Transcription Factor GATA-1, subunit A"/>
    <property type="match status" value="1"/>
</dbReference>
<dbReference type="InterPro" id="IPR009057">
    <property type="entry name" value="Homeodomain-like_sf"/>
</dbReference>
<evidence type="ECO:0000259" key="12">
    <source>
        <dbReference type="PROSITE" id="PS50114"/>
    </source>
</evidence>
<comment type="subcellular location">
    <subcellularLocation>
        <location evidence="1">Nucleus</location>
    </subcellularLocation>
</comment>
<dbReference type="SUPFAM" id="SSF57716">
    <property type="entry name" value="Glucocorticoid receptor-like (DNA-binding domain)"/>
    <property type="match status" value="1"/>
</dbReference>
<proteinExistence type="predicted"/>
<feature type="region of interest" description="Disordered" evidence="11">
    <location>
        <begin position="786"/>
        <end position="807"/>
    </location>
</feature>
<feature type="domain" description="ELM2" evidence="13">
    <location>
        <begin position="51"/>
        <end position="156"/>
    </location>
</feature>
<dbReference type="GO" id="GO:0003714">
    <property type="term" value="F:transcription corepressor activity"/>
    <property type="evidence" value="ECO:0007669"/>
    <property type="project" value="TreeGrafter"/>
</dbReference>
<feature type="compositionally biased region" description="Low complexity" evidence="11">
    <location>
        <begin position="691"/>
        <end position="705"/>
    </location>
</feature>
<keyword evidence="7" id="KW-0804">Transcription</keyword>
<dbReference type="PANTHER" id="PTHR13859:SF11">
    <property type="entry name" value="GRUNGE, ISOFORM J"/>
    <property type="match status" value="1"/>
</dbReference>
<dbReference type="SMART" id="SM00717">
    <property type="entry name" value="SANT"/>
    <property type="match status" value="1"/>
</dbReference>
<feature type="domain" description="SANT" evidence="14">
    <location>
        <begin position="160"/>
        <end position="212"/>
    </location>
</feature>
<feature type="compositionally biased region" description="Polar residues" evidence="11">
    <location>
        <begin position="527"/>
        <end position="539"/>
    </location>
</feature>
<feature type="compositionally biased region" description="Low complexity" evidence="11">
    <location>
        <begin position="734"/>
        <end position="753"/>
    </location>
</feature>
<dbReference type="GO" id="GO:0043565">
    <property type="term" value="F:sequence-specific DNA binding"/>
    <property type="evidence" value="ECO:0007669"/>
    <property type="project" value="InterPro"/>
</dbReference>
<evidence type="ECO:0000256" key="2">
    <source>
        <dbReference type="ARBA" id="ARBA00022499"/>
    </source>
</evidence>
<feature type="compositionally biased region" description="Low complexity" evidence="11">
    <location>
        <begin position="394"/>
        <end position="410"/>
    </location>
</feature>
<keyword evidence="10" id="KW-0175">Coiled coil</keyword>
<organism evidence="16 18">
    <name type="scientific">Dinothrombium tinctorium</name>
    <dbReference type="NCBI Taxonomy" id="1965070"/>
    <lineage>
        <taxon>Eukaryota</taxon>
        <taxon>Metazoa</taxon>
        <taxon>Ecdysozoa</taxon>
        <taxon>Arthropoda</taxon>
        <taxon>Chelicerata</taxon>
        <taxon>Arachnida</taxon>
        <taxon>Acari</taxon>
        <taxon>Acariformes</taxon>
        <taxon>Trombidiformes</taxon>
        <taxon>Prostigmata</taxon>
        <taxon>Anystina</taxon>
        <taxon>Parasitengona</taxon>
        <taxon>Trombidioidea</taxon>
        <taxon>Trombidiidae</taxon>
        <taxon>Dinothrombium</taxon>
    </lineage>
</organism>
<evidence type="ECO:0000313" key="16">
    <source>
        <dbReference type="EMBL" id="RWS17590.1"/>
    </source>
</evidence>
<feature type="domain" description="GATA-type" evidence="12">
    <location>
        <begin position="273"/>
        <end position="317"/>
    </location>
</feature>
<evidence type="ECO:0000313" key="15">
    <source>
        <dbReference type="EMBL" id="RWS16915.1"/>
    </source>
</evidence>
<evidence type="ECO:0000256" key="6">
    <source>
        <dbReference type="ARBA" id="ARBA00023015"/>
    </source>
</evidence>
<dbReference type="SUPFAM" id="SSF46689">
    <property type="entry name" value="Homeodomain-like"/>
    <property type="match status" value="1"/>
</dbReference>
<evidence type="ECO:0000256" key="7">
    <source>
        <dbReference type="ARBA" id="ARBA00023163"/>
    </source>
</evidence>
<dbReference type="GO" id="GO:0005634">
    <property type="term" value="C:nucleus"/>
    <property type="evidence" value="ECO:0007669"/>
    <property type="project" value="UniProtKB-SubCell"/>
</dbReference>
<dbReference type="EMBL" id="NCKU01000152">
    <property type="protein sequence ID" value="RWS16915.1"/>
    <property type="molecule type" value="Genomic_DNA"/>
</dbReference>
<evidence type="ECO:0000259" key="14">
    <source>
        <dbReference type="PROSITE" id="PS51293"/>
    </source>
</evidence>
<dbReference type="CDD" id="cd11661">
    <property type="entry name" value="SANT_MTA3_like"/>
    <property type="match status" value="1"/>
</dbReference>
<keyword evidence="8" id="KW-0539">Nucleus</keyword>
<keyword evidence="9" id="KW-0863">Zinc-finger</keyword>
<feature type="compositionally biased region" description="Basic and acidic residues" evidence="11">
    <location>
        <begin position="542"/>
        <end position="558"/>
    </location>
</feature>
<dbReference type="PANTHER" id="PTHR13859">
    <property type="entry name" value="ATROPHIN-RELATED"/>
    <property type="match status" value="1"/>
</dbReference>
<evidence type="ECO:0000313" key="17">
    <source>
        <dbReference type="EMBL" id="RWS17607.1"/>
    </source>
</evidence>
<feature type="compositionally biased region" description="Low complexity" evidence="11">
    <location>
        <begin position="897"/>
        <end position="914"/>
    </location>
</feature>
<reference evidence="16" key="2">
    <citation type="submission" date="2018-11" db="EMBL/GenBank/DDBJ databases">
        <title>Trombidioid mite genomics.</title>
        <authorList>
            <person name="Dong X."/>
        </authorList>
    </citation>
    <scope>NUCLEOTIDE SEQUENCE</scope>
    <source>
        <strain evidence="16">UoL-WK</strain>
    </source>
</reference>
<comment type="caution">
    <text evidence="16">The sequence shown here is derived from an EMBL/GenBank/DDBJ whole genome shotgun (WGS) entry which is preliminary data.</text>
</comment>
<evidence type="ECO:0000256" key="3">
    <source>
        <dbReference type="ARBA" id="ARBA00022553"/>
    </source>
</evidence>
<dbReference type="Proteomes" id="UP000285301">
    <property type="component" value="Unassembled WGS sequence"/>
</dbReference>
<feature type="compositionally biased region" description="Polar residues" evidence="11">
    <location>
        <begin position="915"/>
        <end position="924"/>
    </location>
</feature>
<feature type="compositionally biased region" description="Basic and acidic residues" evidence="11">
    <location>
        <begin position="1009"/>
        <end position="1033"/>
    </location>
</feature>
<dbReference type="Pfam" id="PF00320">
    <property type="entry name" value="GATA"/>
    <property type="match status" value="1"/>
</dbReference>
<feature type="compositionally biased region" description="Basic and acidic residues" evidence="11">
    <location>
        <begin position="1045"/>
        <end position="1056"/>
    </location>
</feature>
<protein>
    <submittedName>
        <fullName evidence="16">Arginine-glutamic acid dipeptide repeats protein-like protein</fullName>
    </submittedName>
</protein>
<feature type="compositionally biased region" description="Basic and acidic residues" evidence="11">
    <location>
        <begin position="516"/>
        <end position="526"/>
    </location>
</feature>
<dbReference type="InterPro" id="IPR000679">
    <property type="entry name" value="Znf_GATA"/>
</dbReference>
<dbReference type="OrthoDB" id="6147534at2759"/>
<feature type="compositionally biased region" description="Polar residues" evidence="11">
    <location>
        <begin position="599"/>
        <end position="609"/>
    </location>
</feature>
<dbReference type="PROSITE" id="PS51293">
    <property type="entry name" value="SANT"/>
    <property type="match status" value="1"/>
</dbReference>
<evidence type="ECO:0000256" key="1">
    <source>
        <dbReference type="ARBA" id="ARBA00004123"/>
    </source>
</evidence>
<keyword evidence="4" id="KW-0832">Ubl conjugation</keyword>
<keyword evidence="9" id="KW-0862">Zinc</keyword>
<dbReference type="Pfam" id="PF00249">
    <property type="entry name" value="Myb_DNA-binding"/>
    <property type="match status" value="1"/>
</dbReference>
<keyword evidence="5" id="KW-0007">Acetylation</keyword>
<feature type="compositionally biased region" description="Basic and acidic residues" evidence="11">
    <location>
        <begin position="929"/>
        <end position="947"/>
    </location>
</feature>
<dbReference type="InterPro" id="IPR001005">
    <property type="entry name" value="SANT/Myb"/>
</dbReference>
<dbReference type="PROSITE" id="PS51156">
    <property type="entry name" value="ELM2"/>
    <property type="match status" value="1"/>
</dbReference>
<keyword evidence="18" id="KW-1185">Reference proteome</keyword>
<feature type="coiled-coil region" evidence="10">
    <location>
        <begin position="1130"/>
        <end position="1159"/>
    </location>
</feature>
<feature type="compositionally biased region" description="Polar residues" evidence="11">
    <location>
        <begin position="668"/>
        <end position="679"/>
    </location>
</feature>
<dbReference type="EMBL" id="NCKU01000054">
    <property type="protein sequence ID" value="RWS17607.1"/>
    <property type="molecule type" value="Genomic_DNA"/>
</dbReference>
<feature type="compositionally biased region" description="Polar residues" evidence="11">
    <location>
        <begin position="706"/>
        <end position="720"/>
    </location>
</feature>
<dbReference type="CDD" id="cd00202">
    <property type="entry name" value="ZnF_GATA"/>
    <property type="match status" value="1"/>
</dbReference>
<feature type="compositionally biased region" description="Polar residues" evidence="11">
    <location>
        <begin position="500"/>
        <end position="513"/>
    </location>
</feature>
<evidence type="ECO:0000256" key="10">
    <source>
        <dbReference type="SAM" id="Coils"/>
    </source>
</evidence>
<evidence type="ECO:0000313" key="18">
    <source>
        <dbReference type="Proteomes" id="UP000285301"/>
    </source>
</evidence>
<feature type="non-terminal residue" evidence="16">
    <location>
        <position position="1"/>
    </location>
</feature>
<dbReference type="PROSITE" id="PS50114">
    <property type="entry name" value="GATA_ZN_FINGER_2"/>
    <property type="match status" value="1"/>
</dbReference>
<dbReference type="FunFam" id="1.10.10.60:FF:000052">
    <property type="entry name" value="Arginine-glutamic acid dipeptide (RE) repeats"/>
    <property type="match status" value="1"/>
</dbReference>
<feature type="region of interest" description="Disordered" evidence="11">
    <location>
        <begin position="847"/>
        <end position="973"/>
    </location>
</feature>
<evidence type="ECO:0000256" key="5">
    <source>
        <dbReference type="ARBA" id="ARBA00022990"/>
    </source>
</evidence>
<evidence type="ECO:0000259" key="13">
    <source>
        <dbReference type="PROSITE" id="PS51156"/>
    </source>
</evidence>
<dbReference type="Pfam" id="PF03154">
    <property type="entry name" value="Atrophin-1"/>
    <property type="match status" value="1"/>
</dbReference>
<feature type="compositionally biased region" description="Low complexity" evidence="11">
    <location>
        <begin position="856"/>
        <end position="883"/>
    </location>
</feature>
<feature type="compositionally biased region" description="Pro residues" evidence="11">
    <location>
        <begin position="620"/>
        <end position="630"/>
    </location>
</feature>
<dbReference type="InterPro" id="IPR013088">
    <property type="entry name" value="Znf_NHR/GATA"/>
</dbReference>
<evidence type="ECO:0000256" key="9">
    <source>
        <dbReference type="PROSITE-ProRule" id="PRU00094"/>
    </source>
</evidence>
<keyword evidence="2" id="KW-1017">Isopeptide bond</keyword>
<feature type="compositionally biased region" description="Polar residues" evidence="11">
    <location>
        <begin position="235"/>
        <end position="253"/>
    </location>
</feature>
<feature type="region of interest" description="Disordered" evidence="11">
    <location>
        <begin position="1197"/>
        <end position="1218"/>
    </location>
</feature>
<dbReference type="SMART" id="SM00401">
    <property type="entry name" value="ZnF_GATA"/>
    <property type="match status" value="1"/>
</dbReference>
<dbReference type="InterPro" id="IPR017884">
    <property type="entry name" value="SANT_dom"/>
</dbReference>
<evidence type="ECO:0000256" key="4">
    <source>
        <dbReference type="ARBA" id="ARBA00022843"/>
    </source>
</evidence>
<feature type="compositionally biased region" description="Low complexity" evidence="11">
    <location>
        <begin position="452"/>
        <end position="466"/>
    </location>
</feature>
<dbReference type="GO" id="GO:0008270">
    <property type="term" value="F:zinc ion binding"/>
    <property type="evidence" value="ECO:0007669"/>
    <property type="project" value="UniProtKB-KW"/>
</dbReference>
<keyword evidence="9" id="KW-0479">Metal-binding</keyword>
<dbReference type="SMART" id="SM01189">
    <property type="entry name" value="ELM2"/>
    <property type="match status" value="1"/>
</dbReference>
<dbReference type="Gene3D" id="4.10.1240.50">
    <property type="match status" value="1"/>
</dbReference>
<feature type="compositionally biased region" description="Acidic residues" evidence="11">
    <location>
        <begin position="261"/>
        <end position="270"/>
    </location>
</feature>
<keyword evidence="3" id="KW-0597">Phosphoprotein</keyword>
<feature type="compositionally biased region" description="Basic and acidic residues" evidence="11">
    <location>
        <begin position="470"/>
        <end position="483"/>
    </location>
</feature>
<name>A0A3S3QCD0_9ACAR</name>
<feature type="compositionally biased region" description="Polar residues" evidence="11">
    <location>
        <begin position="380"/>
        <end position="393"/>
    </location>
</feature>
<feature type="compositionally biased region" description="Low complexity" evidence="11">
    <location>
        <begin position="648"/>
        <end position="657"/>
    </location>
</feature>
<reference evidence="16 18" key="1">
    <citation type="journal article" date="2018" name="Gigascience">
        <title>Genomes of trombidid mites reveal novel predicted allergens and laterally-transferred genes associated with secondary metabolism.</title>
        <authorList>
            <person name="Dong X."/>
            <person name="Chaisiri K."/>
            <person name="Xia D."/>
            <person name="Armstrong S.D."/>
            <person name="Fang Y."/>
            <person name="Donnelly M.J."/>
            <person name="Kadowaki T."/>
            <person name="McGarry J.W."/>
            <person name="Darby A.C."/>
            <person name="Makepeace B.L."/>
        </authorList>
    </citation>
    <scope>NUCLEOTIDE SEQUENCE [LARGE SCALE GENOMIC DNA]</scope>
    <source>
        <strain evidence="16">UoL-WK</strain>
    </source>
</reference>
<accession>A0A3S3QCD0</accession>
<dbReference type="InterPro" id="IPR000949">
    <property type="entry name" value="ELM2_dom"/>
</dbReference>